<dbReference type="SUPFAM" id="SSF52172">
    <property type="entry name" value="CheY-like"/>
    <property type="match status" value="1"/>
</dbReference>
<gene>
    <name evidence="4" type="ORF">GCM10011487_31420</name>
</gene>
<dbReference type="Pfam" id="PF00072">
    <property type="entry name" value="Response_reg"/>
    <property type="match status" value="1"/>
</dbReference>
<evidence type="ECO:0000256" key="2">
    <source>
        <dbReference type="PROSITE-ProRule" id="PRU00169"/>
    </source>
</evidence>
<name>A0A829YEQ2_9GAMM</name>
<evidence type="ECO:0000313" key="4">
    <source>
        <dbReference type="EMBL" id="GFE81142.1"/>
    </source>
</evidence>
<dbReference type="Gene3D" id="3.40.50.2300">
    <property type="match status" value="1"/>
</dbReference>
<feature type="domain" description="Response regulatory" evidence="3">
    <location>
        <begin position="2"/>
        <end position="113"/>
    </location>
</feature>
<dbReference type="InterPro" id="IPR050595">
    <property type="entry name" value="Bact_response_regulator"/>
</dbReference>
<dbReference type="RefSeq" id="WP_161812831.1">
    <property type="nucleotide sequence ID" value="NZ_BLJN01000003.1"/>
</dbReference>
<dbReference type="InterPro" id="IPR001789">
    <property type="entry name" value="Sig_transdc_resp-reg_receiver"/>
</dbReference>
<keyword evidence="5" id="KW-1185">Reference proteome</keyword>
<comment type="caution">
    <text evidence="4">The sequence shown here is derived from an EMBL/GenBank/DDBJ whole genome shotgun (WGS) entry which is preliminary data.</text>
</comment>
<dbReference type="EMBL" id="BLJN01000003">
    <property type="protein sequence ID" value="GFE81142.1"/>
    <property type="molecule type" value="Genomic_DNA"/>
</dbReference>
<evidence type="ECO:0000256" key="1">
    <source>
        <dbReference type="ARBA" id="ARBA00022553"/>
    </source>
</evidence>
<dbReference type="PANTHER" id="PTHR44591">
    <property type="entry name" value="STRESS RESPONSE REGULATOR PROTEIN 1"/>
    <property type="match status" value="1"/>
</dbReference>
<keyword evidence="1 2" id="KW-0597">Phosphoprotein</keyword>
<dbReference type="InterPro" id="IPR011006">
    <property type="entry name" value="CheY-like_superfamily"/>
</dbReference>
<dbReference type="GO" id="GO:0000160">
    <property type="term" value="P:phosphorelay signal transduction system"/>
    <property type="evidence" value="ECO:0007669"/>
    <property type="project" value="InterPro"/>
</dbReference>
<evidence type="ECO:0000259" key="3">
    <source>
        <dbReference type="PROSITE" id="PS50110"/>
    </source>
</evidence>
<sequence>MLILVVEDEPICALSTVAELEHAGHKTLGPAATLEEGLELARSGHPTLALIDIDLMHAGDGVELAKRLRELHVAAVFVSAQHPSAFENQDLALGFIGKPYNPADLPPSIDIISAILEGKPTPAASIPRALQLFH</sequence>
<dbReference type="Proteomes" id="UP000445000">
    <property type="component" value="Unassembled WGS sequence"/>
</dbReference>
<organism evidence="4 5">
    <name type="scientific">Steroidobacter agaridevorans</name>
    <dbReference type="NCBI Taxonomy" id="2695856"/>
    <lineage>
        <taxon>Bacteria</taxon>
        <taxon>Pseudomonadati</taxon>
        <taxon>Pseudomonadota</taxon>
        <taxon>Gammaproteobacteria</taxon>
        <taxon>Steroidobacterales</taxon>
        <taxon>Steroidobacteraceae</taxon>
        <taxon>Steroidobacter</taxon>
    </lineage>
</organism>
<reference evidence="5" key="1">
    <citation type="submission" date="2020-01" db="EMBL/GenBank/DDBJ databases">
        <title>'Steroidobacter agaridevorans' sp. nov., agar-degrading bacteria isolated from rhizosphere soils.</title>
        <authorList>
            <person name="Ikenaga M."/>
            <person name="Kataoka M."/>
            <person name="Murouchi A."/>
            <person name="Katsuragi S."/>
            <person name="Sakai M."/>
        </authorList>
    </citation>
    <scope>NUCLEOTIDE SEQUENCE [LARGE SCALE GENOMIC DNA]</scope>
    <source>
        <strain evidence="5">YU21-B</strain>
    </source>
</reference>
<feature type="modified residue" description="4-aspartylphosphate" evidence="2">
    <location>
        <position position="52"/>
    </location>
</feature>
<dbReference type="AlphaFoldDB" id="A0A829YEQ2"/>
<accession>A0A829YEQ2</accession>
<proteinExistence type="predicted"/>
<dbReference type="SMART" id="SM00448">
    <property type="entry name" value="REC"/>
    <property type="match status" value="1"/>
</dbReference>
<evidence type="ECO:0000313" key="5">
    <source>
        <dbReference type="Proteomes" id="UP000445000"/>
    </source>
</evidence>
<protein>
    <submittedName>
        <fullName evidence="4">Response regulator</fullName>
    </submittedName>
</protein>
<dbReference type="PROSITE" id="PS50110">
    <property type="entry name" value="RESPONSE_REGULATORY"/>
    <property type="match status" value="1"/>
</dbReference>
<dbReference type="PANTHER" id="PTHR44591:SF3">
    <property type="entry name" value="RESPONSE REGULATORY DOMAIN-CONTAINING PROTEIN"/>
    <property type="match status" value="1"/>
</dbReference>